<accession>A0A284SAA3</accession>
<dbReference type="EMBL" id="FUEG01000050">
    <property type="protein sequence ID" value="SJL17932.1"/>
    <property type="molecule type" value="Genomic_DNA"/>
</dbReference>
<sequence length="387" mass="43310">MPNSSRPSYDIPFSSQWYLMSTFFNTYQANLHAIAINIIRYPMFCLIFQIMPEIMPQWESVALTSYHKAFMSIILLETDSESEDIDHEENQSATPSAEDTLPTAAPNLDRIVPIYSRETAEASLTGINPRTPVPPSQHKNSGSVRFQEASAGLSTSDQKNALPLSTARPQGFQHSILELSEENVPHNFTRWPDIDLSDPAPFTVYIPLKTQPEPEARRGIYDGVVFTALSRFPGSWNGLPSGLFAMDVTLEDFKQTKKLQVIWETRSNGGDPDGSETASTIRDGKISNRRCLGVLGCENPDCKVVCHPGTSLGVWDKQLEQPCCCRYELKHFDCPSLSYPIQWSGGYRYINGQPHNHSCLSYVLHMTRSEEVGFQALVAPAWLVSLE</sequence>
<dbReference type="Proteomes" id="UP000219338">
    <property type="component" value="Unassembled WGS sequence"/>
</dbReference>
<reference evidence="3" key="1">
    <citation type="journal article" date="2017" name="Nat. Ecol. Evol.">
        <title>Genome expansion and lineage-specific genetic innovations in the forest pathogenic fungi Armillaria.</title>
        <authorList>
            <person name="Sipos G."/>
            <person name="Prasanna A.N."/>
            <person name="Walter M.C."/>
            <person name="O'Connor E."/>
            <person name="Balint B."/>
            <person name="Krizsan K."/>
            <person name="Kiss B."/>
            <person name="Hess J."/>
            <person name="Varga T."/>
            <person name="Slot J."/>
            <person name="Riley R."/>
            <person name="Boka B."/>
            <person name="Rigling D."/>
            <person name="Barry K."/>
            <person name="Lee J."/>
            <person name="Mihaltcheva S."/>
            <person name="LaButti K."/>
            <person name="Lipzen A."/>
            <person name="Waldron R."/>
            <person name="Moloney N.M."/>
            <person name="Sperisen C."/>
            <person name="Kredics L."/>
            <person name="Vagvoelgyi C."/>
            <person name="Patrignani A."/>
            <person name="Fitzpatrick D."/>
            <person name="Nagy I."/>
            <person name="Doyle S."/>
            <person name="Anderson J.B."/>
            <person name="Grigoriev I.V."/>
            <person name="Gueldener U."/>
            <person name="Muensterkoetter M."/>
            <person name="Nagy L.G."/>
        </authorList>
    </citation>
    <scope>NUCLEOTIDE SEQUENCE [LARGE SCALE GENOMIC DNA]</scope>
    <source>
        <strain evidence="3">C18/9</strain>
    </source>
</reference>
<evidence type="ECO:0000313" key="2">
    <source>
        <dbReference type="EMBL" id="SJL17932.1"/>
    </source>
</evidence>
<proteinExistence type="predicted"/>
<evidence type="ECO:0000313" key="3">
    <source>
        <dbReference type="Proteomes" id="UP000219338"/>
    </source>
</evidence>
<feature type="region of interest" description="Disordered" evidence="1">
    <location>
        <begin position="81"/>
        <end position="103"/>
    </location>
</feature>
<keyword evidence="3" id="KW-1185">Reference proteome</keyword>
<gene>
    <name evidence="2" type="ORF">ARMOST_21502</name>
</gene>
<feature type="region of interest" description="Disordered" evidence="1">
    <location>
        <begin position="123"/>
        <end position="163"/>
    </location>
</feature>
<dbReference type="STRING" id="47428.A0A284SAA3"/>
<dbReference type="OrthoDB" id="2624269at2759"/>
<dbReference type="AlphaFoldDB" id="A0A284SAA3"/>
<protein>
    <submittedName>
        <fullName evidence="2">Uncharacterized protein</fullName>
    </submittedName>
</protein>
<name>A0A284SAA3_ARMOS</name>
<evidence type="ECO:0000256" key="1">
    <source>
        <dbReference type="SAM" id="MobiDB-lite"/>
    </source>
</evidence>
<organism evidence="2 3">
    <name type="scientific">Armillaria ostoyae</name>
    <name type="common">Armillaria root rot fungus</name>
    <dbReference type="NCBI Taxonomy" id="47428"/>
    <lineage>
        <taxon>Eukaryota</taxon>
        <taxon>Fungi</taxon>
        <taxon>Dikarya</taxon>
        <taxon>Basidiomycota</taxon>
        <taxon>Agaricomycotina</taxon>
        <taxon>Agaricomycetes</taxon>
        <taxon>Agaricomycetidae</taxon>
        <taxon>Agaricales</taxon>
        <taxon>Marasmiineae</taxon>
        <taxon>Physalacriaceae</taxon>
        <taxon>Armillaria</taxon>
    </lineage>
</organism>